<reference evidence="9 10" key="1">
    <citation type="submission" date="2018-06" db="EMBL/GenBank/DDBJ databases">
        <title>Genomic Encyclopedia of Archaeal and Bacterial Type Strains, Phase II (KMG-II): from individual species to whole genera.</title>
        <authorList>
            <person name="Goeker M."/>
        </authorList>
    </citation>
    <scope>NUCLEOTIDE SEQUENCE [LARGE SCALE GENOMIC DNA]</scope>
    <source>
        <strain evidence="9 10">DSM 29821</strain>
    </source>
</reference>
<dbReference type="EMBL" id="QLMA01000003">
    <property type="protein sequence ID" value="RAJ83185.1"/>
    <property type="molecule type" value="Genomic_DNA"/>
</dbReference>
<keyword evidence="4" id="KW-0472">Membrane</keyword>
<dbReference type="InterPro" id="IPR012944">
    <property type="entry name" value="SusD_RagB_dom"/>
</dbReference>
<organism evidence="9 10">
    <name type="scientific">Chitinophaga dinghuensis</name>
    <dbReference type="NCBI Taxonomy" id="1539050"/>
    <lineage>
        <taxon>Bacteria</taxon>
        <taxon>Pseudomonadati</taxon>
        <taxon>Bacteroidota</taxon>
        <taxon>Chitinophagia</taxon>
        <taxon>Chitinophagales</taxon>
        <taxon>Chitinophagaceae</taxon>
        <taxon>Chitinophaga</taxon>
    </lineage>
</organism>
<comment type="subcellular location">
    <subcellularLocation>
        <location evidence="1">Cell outer membrane</location>
    </subcellularLocation>
</comment>
<comment type="similarity">
    <text evidence="2">Belongs to the SusD family.</text>
</comment>
<evidence type="ECO:0000256" key="6">
    <source>
        <dbReference type="SAM" id="SignalP"/>
    </source>
</evidence>
<feature type="signal peptide" evidence="6">
    <location>
        <begin position="1"/>
        <end position="21"/>
    </location>
</feature>
<gene>
    <name evidence="9" type="ORF">CLV59_103145</name>
</gene>
<protein>
    <submittedName>
        <fullName evidence="9">SusD-like starch-binding protein associating with outer membrane</fullName>
    </submittedName>
</protein>
<dbReference type="InterPro" id="IPR033985">
    <property type="entry name" value="SusD-like_N"/>
</dbReference>
<dbReference type="RefSeq" id="WP_111591848.1">
    <property type="nucleotide sequence ID" value="NZ_QLMA01000003.1"/>
</dbReference>
<dbReference type="Pfam" id="PF14322">
    <property type="entry name" value="SusD-like_3"/>
    <property type="match status" value="1"/>
</dbReference>
<dbReference type="Gene3D" id="1.25.40.390">
    <property type="match status" value="1"/>
</dbReference>
<keyword evidence="3 6" id="KW-0732">Signal</keyword>
<dbReference type="Pfam" id="PF07980">
    <property type="entry name" value="SusD_RagB"/>
    <property type="match status" value="1"/>
</dbReference>
<evidence type="ECO:0000256" key="4">
    <source>
        <dbReference type="ARBA" id="ARBA00023136"/>
    </source>
</evidence>
<keyword evidence="5" id="KW-0998">Cell outer membrane</keyword>
<dbReference type="InterPro" id="IPR011990">
    <property type="entry name" value="TPR-like_helical_dom_sf"/>
</dbReference>
<dbReference type="Proteomes" id="UP000249819">
    <property type="component" value="Unassembled WGS sequence"/>
</dbReference>
<name>A0A327W4U1_9BACT</name>
<evidence type="ECO:0000259" key="8">
    <source>
        <dbReference type="Pfam" id="PF14322"/>
    </source>
</evidence>
<comment type="caution">
    <text evidence="9">The sequence shown here is derived from an EMBL/GenBank/DDBJ whole genome shotgun (WGS) entry which is preliminary data.</text>
</comment>
<dbReference type="SUPFAM" id="SSF48452">
    <property type="entry name" value="TPR-like"/>
    <property type="match status" value="1"/>
</dbReference>
<accession>A0A327W4U1</accession>
<feature type="chain" id="PRO_5016396596" evidence="6">
    <location>
        <begin position="22"/>
        <end position="500"/>
    </location>
</feature>
<evidence type="ECO:0000256" key="1">
    <source>
        <dbReference type="ARBA" id="ARBA00004442"/>
    </source>
</evidence>
<evidence type="ECO:0000313" key="10">
    <source>
        <dbReference type="Proteomes" id="UP000249819"/>
    </source>
</evidence>
<evidence type="ECO:0000259" key="7">
    <source>
        <dbReference type="Pfam" id="PF07980"/>
    </source>
</evidence>
<sequence length="500" mass="57004">MRNSIIIAVLALGLVSCKKFLAEQSQTDVIPKTAKDFGEILYTNGYPTTFTFLQPYLTLMDDDVECYNGPSLSDQLAVITTNAGAFQWQPDFIDVCTRAGSVEKMNFNSWRAYYQLILGTNVALQYLDNSNGTAAEKAMYKGEAFTLRAFYNFMLVNIYAKPYNDSTTTPDQSPGIPLKLDADLTDQLPVRNTVKEVYAQITADLDSAIYYLGKNKTEQKLFRISHVAAHLLASRVYLYMEQWDKVIEHADYVLAYHPQLMNLQNWGYPDVSTKPILGIGNVESIWYYGTVAEKTPMGATGAYSISHDLANTYESNDLRNGIYFLNVPPEWKPYFATDFMLSKFTLEAINAAGQVNMGSSWRSSEAYLNRAEAYIQLYKTKGDATAAQQALTSLNTLRQYRFDPANFVPWTIRPAAELLQMCRDERRRELCWEGAHRWMDLRRYGMPAIKHYYQPIQGMIQTFTLQKHDPQYVIPIPNEVLLRNLKLSQNPQLGSLRQPE</sequence>
<keyword evidence="10" id="KW-1185">Reference proteome</keyword>
<evidence type="ECO:0000256" key="5">
    <source>
        <dbReference type="ARBA" id="ARBA00023237"/>
    </source>
</evidence>
<feature type="domain" description="RagB/SusD" evidence="7">
    <location>
        <begin position="332"/>
        <end position="491"/>
    </location>
</feature>
<evidence type="ECO:0000256" key="3">
    <source>
        <dbReference type="ARBA" id="ARBA00022729"/>
    </source>
</evidence>
<evidence type="ECO:0000313" key="9">
    <source>
        <dbReference type="EMBL" id="RAJ83185.1"/>
    </source>
</evidence>
<evidence type="ECO:0000256" key="2">
    <source>
        <dbReference type="ARBA" id="ARBA00006275"/>
    </source>
</evidence>
<proteinExistence type="inferred from homology"/>
<dbReference type="PROSITE" id="PS51257">
    <property type="entry name" value="PROKAR_LIPOPROTEIN"/>
    <property type="match status" value="1"/>
</dbReference>
<dbReference type="GO" id="GO:0009279">
    <property type="term" value="C:cell outer membrane"/>
    <property type="evidence" value="ECO:0007669"/>
    <property type="project" value="UniProtKB-SubCell"/>
</dbReference>
<dbReference type="OrthoDB" id="1094477at2"/>
<dbReference type="AlphaFoldDB" id="A0A327W4U1"/>
<feature type="domain" description="SusD-like N-terminal" evidence="8">
    <location>
        <begin position="102"/>
        <end position="238"/>
    </location>
</feature>